<keyword evidence="1" id="KW-0472">Membrane</keyword>
<keyword evidence="1" id="KW-1133">Transmembrane helix</keyword>
<organism evidence="2">
    <name type="scientific">Eucampia antarctica</name>
    <dbReference type="NCBI Taxonomy" id="49252"/>
    <lineage>
        <taxon>Eukaryota</taxon>
        <taxon>Sar</taxon>
        <taxon>Stramenopiles</taxon>
        <taxon>Ochrophyta</taxon>
        <taxon>Bacillariophyta</taxon>
        <taxon>Mediophyceae</taxon>
        <taxon>Biddulphiophycidae</taxon>
        <taxon>Hemiaulales</taxon>
        <taxon>Hemiaulaceae</taxon>
        <taxon>Eucampia</taxon>
    </lineage>
</organism>
<dbReference type="PANTHER" id="PTHR35128:SF1">
    <property type="entry name" value="SECRETION-REGULATING GUANINE NUCLEOTIDE EXCHANGE FACTOR"/>
    <property type="match status" value="1"/>
</dbReference>
<evidence type="ECO:0000313" key="2">
    <source>
        <dbReference type="EMBL" id="CAD9662793.1"/>
    </source>
</evidence>
<accession>A0A7S2R7F6</accession>
<reference evidence="2" key="1">
    <citation type="submission" date="2021-01" db="EMBL/GenBank/DDBJ databases">
        <authorList>
            <person name="Corre E."/>
            <person name="Pelletier E."/>
            <person name="Niang G."/>
            <person name="Scheremetjew M."/>
            <person name="Finn R."/>
            <person name="Kale V."/>
            <person name="Holt S."/>
            <person name="Cochrane G."/>
            <person name="Meng A."/>
            <person name="Brown T."/>
            <person name="Cohen L."/>
        </authorList>
    </citation>
    <scope>NUCLEOTIDE SEQUENCE</scope>
    <source>
        <strain evidence="2">CCMP1452</strain>
    </source>
</reference>
<name>A0A7S2R7F6_9STRA</name>
<dbReference type="PANTHER" id="PTHR35128">
    <property type="entry name" value="SECRETION-REGULATING GUANINE NUCLEOTIDE EXCHANGE FACTOR"/>
    <property type="match status" value="1"/>
</dbReference>
<sequence length="414" mass="46595">MTAPKRNVFVTGNKRGQTKANPYKESSFTLSSFHRLAIFVLTALLVLFLFIGNGGYGDMNLRSRSSAIGVTKNDLGEFVIPRLTPQVLTIGSYKVFYMLPYNTKKSGIKGILVHFHACGHRGADLFILPEDRIIVHEALERGLAVVSMNSLNESTGCWQTIDGNDITKPKFDDAKTLAKENTIYEWKKLVGMERNNDIPIMVMGASNFVFYAWKAMKVHAVASYVMGFGGRMGGFFEKDADRKHDEPEYELPNAVIFIYLAESDAGSDLGFYTDWLRYWVGITSKLIDVKPHTFTAQTCDRTIPELGYIKCNQLIQFIDKNYPHLFEKKDGSSYTPAFKHEDWKHALLQSGLLVPDNNNFGKNIPTLSFEGHSWIYESVVEELNTVVGMNEMISAGKEEVLDFLMCHSEIGPCS</sequence>
<evidence type="ECO:0000256" key="1">
    <source>
        <dbReference type="SAM" id="Phobius"/>
    </source>
</evidence>
<keyword evidence="1" id="KW-0812">Transmembrane</keyword>
<protein>
    <submittedName>
        <fullName evidence="2">Uncharacterized protein</fullName>
    </submittedName>
</protein>
<dbReference type="EMBL" id="HBHI01009033">
    <property type="protein sequence ID" value="CAD9662793.1"/>
    <property type="molecule type" value="Transcribed_RNA"/>
</dbReference>
<proteinExistence type="predicted"/>
<gene>
    <name evidence="2" type="ORF">EANT1437_LOCUS4650</name>
</gene>
<dbReference type="AlphaFoldDB" id="A0A7S2R7F6"/>
<feature type="transmembrane region" description="Helical" evidence="1">
    <location>
        <begin position="36"/>
        <end position="56"/>
    </location>
</feature>